<dbReference type="InterPro" id="IPR007438">
    <property type="entry name" value="DUF488"/>
</dbReference>
<sequence length="295" mass="32466">MTCELHCPPACNLMGQPGKIKMLSPSRWRVKQWYVLVNRTVFTEYKNVQATPARGNGLGVRVLTDICPFGPSRDVDHPAVIPESHQVTSPASKAVLGRVRTRSTTRARHQNGQEQRHPSEVDGPSLVHPVSRVDVSAAGLNEPCPTIVTVAALVHLLQSAGVVKLVDVRSIPRSRTNPQFNRGKLLPSTESQAANTEHVWLGDAASRRAASSTRPSGLHRLETMRGTWAPPTFREAWYKSCRTAGTKGSQSRVVRRCGRMIADVLVVKGCNVEHLGVQRGPAMNHRPWDIARLQQ</sequence>
<evidence type="ECO:0000256" key="1">
    <source>
        <dbReference type="SAM" id="MobiDB-lite"/>
    </source>
</evidence>
<dbReference type="OrthoDB" id="5236310at2759"/>
<dbReference type="Pfam" id="PF04343">
    <property type="entry name" value="DUF488"/>
    <property type="match status" value="1"/>
</dbReference>
<feature type="region of interest" description="Disordered" evidence="1">
    <location>
        <begin position="81"/>
        <end position="127"/>
    </location>
</feature>
<gene>
    <name evidence="2" type="ORF">MAC_04805</name>
</gene>
<dbReference type="AlphaFoldDB" id="E9E4K7"/>
<evidence type="ECO:0000313" key="2">
    <source>
        <dbReference type="EMBL" id="EFY89218.1"/>
    </source>
</evidence>
<accession>E9E4K7</accession>
<keyword evidence="3" id="KW-1185">Reference proteome</keyword>
<organism evidence="3">
    <name type="scientific">Metarhizium acridum (strain CQMa 102)</name>
    <dbReference type="NCBI Taxonomy" id="655827"/>
    <lineage>
        <taxon>Eukaryota</taxon>
        <taxon>Fungi</taxon>
        <taxon>Dikarya</taxon>
        <taxon>Ascomycota</taxon>
        <taxon>Pezizomycotina</taxon>
        <taxon>Sordariomycetes</taxon>
        <taxon>Hypocreomycetidae</taxon>
        <taxon>Hypocreales</taxon>
        <taxon>Clavicipitaceae</taxon>
        <taxon>Metarhizium</taxon>
    </lineage>
</organism>
<protein>
    <submittedName>
        <fullName evidence="2">HhH-GPD domain-containing protein</fullName>
    </submittedName>
</protein>
<dbReference type="eggNOG" id="ENOG502SQJR">
    <property type="taxonomic scope" value="Eukaryota"/>
</dbReference>
<dbReference type="EMBL" id="GL698502">
    <property type="protein sequence ID" value="EFY89218.1"/>
    <property type="molecule type" value="Genomic_DNA"/>
</dbReference>
<proteinExistence type="predicted"/>
<dbReference type="Proteomes" id="UP000002499">
    <property type="component" value="Unassembled WGS sequence"/>
</dbReference>
<name>E9E4K7_METAQ</name>
<dbReference type="InParanoid" id="E9E4K7"/>
<reference evidence="2 3" key="1">
    <citation type="journal article" date="2011" name="PLoS Genet.">
        <title>Genome sequencing and comparative transcriptomics of the model entomopathogenic fungi Metarhizium anisopliae and M. acridum.</title>
        <authorList>
            <person name="Gao Q."/>
            <person name="Jin K."/>
            <person name="Ying S.H."/>
            <person name="Zhang Y."/>
            <person name="Xiao G."/>
            <person name="Shang Y."/>
            <person name="Duan Z."/>
            <person name="Hu X."/>
            <person name="Xie X.Q."/>
            <person name="Zhou G."/>
            <person name="Peng G."/>
            <person name="Luo Z."/>
            <person name="Huang W."/>
            <person name="Wang B."/>
            <person name="Fang W."/>
            <person name="Wang S."/>
            <person name="Zhong Y."/>
            <person name="Ma L.J."/>
            <person name="St Leger R.J."/>
            <person name="Zhao G.P."/>
            <person name="Pei Y."/>
            <person name="Feng M.G."/>
            <person name="Xia Y."/>
            <person name="Wang C."/>
        </authorList>
    </citation>
    <scope>NUCLEOTIDE SEQUENCE [LARGE SCALE GENOMIC DNA]</scope>
    <source>
        <strain evidence="2 3">CQMa 102</strain>
    </source>
</reference>
<dbReference type="HOGENOM" id="CLU_943598_0_0_1"/>
<evidence type="ECO:0000313" key="3">
    <source>
        <dbReference type="Proteomes" id="UP000002499"/>
    </source>
</evidence>
<feature type="compositionally biased region" description="Basic residues" evidence="1">
    <location>
        <begin position="99"/>
        <end position="109"/>
    </location>
</feature>